<evidence type="ECO:0000313" key="4">
    <source>
        <dbReference type="Proteomes" id="UP000283509"/>
    </source>
</evidence>
<gene>
    <name evidence="3" type="ORF">C7M84_012190</name>
</gene>
<sequence>MSKCLNSPSGGLGVSWDWGKWWTYDGISGPQFWGLINPEWSLCTHGRRQSPVNLDPAILLFDPNLRPLHVDKHRVSGVINNTGHSVVFTLGVAGHHHPSINVTGGPLSYRYQVSHVQVHFGAGDHIGSEHTVNGTAFPAELQVYGFNSQLFSNFSEAVNRAHGVVAISVLLQLGTQGHPGLRPLTDAVQRVRWAGTSSLVERVSVRALLPDSHHYITYDGSLTQPPCHETVTWVLVNRPVYITKQQLHGLRQIHQGSKDMPKGKMLNNYRPTQQLYHRPLRTNIDFTNSRQLHCPSMAPQMYYTANTWSPSFYDLPSSSFLLTPFSSYFSMHITSFTSYRIIYCHSSHTLRLSHVPHISSSRPSHILLTPFAYPSHILLIISRPSHIISYPSRLLISSSRPFHILLTPFSYPPHALLISSSRSSHISSRPSHILLTPFSYPPHILLTPFSYSSLLISSSPSHITPSHILLTPSHILLTPFSPPHALLISSSRPSHILLHALLISSSSHLLTPFSYPLTLISSSPLLISSSRPSHILLTPFSYPPHALSYPLTPFSYLLTPFSYPLTPFSYPPHALLISSSPFSYPPQRLLISSSSLSHPPHALLISSSRPSHIIYILLTLLTPFSYPPHALSILLTPFSYPPHALSHILLTLILLTPFSYPPHALSYPLSRPSFLLTPSHILLTPFSYPPHAPFLITPFSSRSPSLLSYHAHILFTPFLLFSWSSRPLISSSRPSHILLLTPFSYPPHPLLISSSRPSYPPHALLLTPFLISSSPPSHILLTPFSYPPHALLIILTPFSLLISSPALLISSSRPSPIIISSSRPSLIFSPLHALLISSSRPSHGLLIFLLTPFSYPFSFSWSPLALCPTTPAPKALREAPWP</sequence>
<accession>A0A3R7NXP1</accession>
<dbReference type="SMART" id="SM01057">
    <property type="entry name" value="Carb_anhydrase"/>
    <property type="match status" value="1"/>
</dbReference>
<dbReference type="InterPro" id="IPR036398">
    <property type="entry name" value="CA_dom_sf"/>
</dbReference>
<keyword evidence="4" id="KW-1185">Reference proteome</keyword>
<dbReference type="SUPFAM" id="SSF51069">
    <property type="entry name" value="Carbonic anhydrase"/>
    <property type="match status" value="1"/>
</dbReference>
<dbReference type="Gene3D" id="3.10.200.10">
    <property type="entry name" value="Alpha carbonic anhydrase"/>
    <property type="match status" value="1"/>
</dbReference>
<dbReference type="Proteomes" id="UP000283509">
    <property type="component" value="Unassembled WGS sequence"/>
</dbReference>
<comment type="caution">
    <text evidence="3">The sequence shown here is derived from an EMBL/GenBank/DDBJ whole genome shotgun (WGS) entry which is preliminary data.</text>
</comment>
<dbReference type="InterPro" id="IPR001148">
    <property type="entry name" value="CA_dom"/>
</dbReference>
<evidence type="ECO:0000313" key="3">
    <source>
        <dbReference type="EMBL" id="ROT69602.1"/>
    </source>
</evidence>
<evidence type="ECO:0000259" key="2">
    <source>
        <dbReference type="PROSITE" id="PS51144"/>
    </source>
</evidence>
<dbReference type="OrthoDB" id="5978072at2759"/>
<dbReference type="PANTHER" id="PTHR18952">
    <property type="entry name" value="CARBONIC ANHYDRASE"/>
    <property type="match status" value="1"/>
</dbReference>
<dbReference type="GO" id="GO:0008270">
    <property type="term" value="F:zinc ion binding"/>
    <property type="evidence" value="ECO:0007669"/>
    <property type="project" value="InterPro"/>
</dbReference>
<reference evidence="3 4" key="2">
    <citation type="submission" date="2019-01" db="EMBL/GenBank/DDBJ databases">
        <title>The decoding of complex shrimp genome reveals the adaptation for benthos swimmer, frequently molting mechanism and breeding impact on genome.</title>
        <authorList>
            <person name="Sun Y."/>
            <person name="Gao Y."/>
            <person name="Yu Y."/>
        </authorList>
    </citation>
    <scope>NUCLEOTIDE SEQUENCE [LARGE SCALE GENOMIC DNA]</scope>
    <source>
        <tissue evidence="3">Muscle</tissue>
    </source>
</reference>
<organism evidence="3 4">
    <name type="scientific">Penaeus vannamei</name>
    <name type="common">Whiteleg shrimp</name>
    <name type="synonym">Litopenaeus vannamei</name>
    <dbReference type="NCBI Taxonomy" id="6689"/>
    <lineage>
        <taxon>Eukaryota</taxon>
        <taxon>Metazoa</taxon>
        <taxon>Ecdysozoa</taxon>
        <taxon>Arthropoda</taxon>
        <taxon>Crustacea</taxon>
        <taxon>Multicrustacea</taxon>
        <taxon>Malacostraca</taxon>
        <taxon>Eumalacostraca</taxon>
        <taxon>Eucarida</taxon>
        <taxon>Decapoda</taxon>
        <taxon>Dendrobranchiata</taxon>
        <taxon>Penaeoidea</taxon>
        <taxon>Penaeidae</taxon>
        <taxon>Penaeus</taxon>
    </lineage>
</organism>
<evidence type="ECO:0000256" key="1">
    <source>
        <dbReference type="ARBA" id="ARBA00010718"/>
    </source>
</evidence>
<comment type="similarity">
    <text evidence="1">Belongs to the alpha-carbonic anhydrase family.</text>
</comment>
<dbReference type="STRING" id="6689.A0A3R7NXP1"/>
<proteinExistence type="inferred from homology"/>
<protein>
    <submittedName>
        <fullName evidence="3">Carbonic anhydrase-related protein 10</fullName>
    </submittedName>
</protein>
<dbReference type="PANTHER" id="PTHR18952:SF208">
    <property type="entry name" value="CARBONIC ANHYDRASE XA-RELATED"/>
    <property type="match status" value="1"/>
</dbReference>
<dbReference type="GO" id="GO:0004089">
    <property type="term" value="F:carbonate dehydratase activity"/>
    <property type="evidence" value="ECO:0007669"/>
    <property type="project" value="InterPro"/>
</dbReference>
<name>A0A3R7NXP1_PENVA</name>
<dbReference type="PROSITE" id="PS51144">
    <property type="entry name" value="ALPHA_CA_2"/>
    <property type="match status" value="1"/>
</dbReference>
<reference evidence="3 4" key="1">
    <citation type="submission" date="2018-04" db="EMBL/GenBank/DDBJ databases">
        <authorList>
            <person name="Zhang X."/>
            <person name="Yuan J."/>
            <person name="Li F."/>
            <person name="Xiang J."/>
        </authorList>
    </citation>
    <scope>NUCLEOTIDE SEQUENCE [LARGE SCALE GENOMIC DNA]</scope>
    <source>
        <tissue evidence="3">Muscle</tissue>
    </source>
</reference>
<dbReference type="GO" id="GO:0006730">
    <property type="term" value="P:one-carbon metabolic process"/>
    <property type="evidence" value="ECO:0007669"/>
    <property type="project" value="TreeGrafter"/>
</dbReference>
<dbReference type="AlphaFoldDB" id="A0A3R7NXP1"/>
<dbReference type="InterPro" id="IPR023561">
    <property type="entry name" value="Carbonic_anhydrase_a-class"/>
</dbReference>
<dbReference type="EMBL" id="QCYY01002546">
    <property type="protein sequence ID" value="ROT69602.1"/>
    <property type="molecule type" value="Genomic_DNA"/>
</dbReference>
<feature type="domain" description="Alpha-carbonic anhydrase" evidence="2">
    <location>
        <begin position="20"/>
        <end position="284"/>
    </location>
</feature>
<dbReference type="Pfam" id="PF00194">
    <property type="entry name" value="Carb_anhydrase"/>
    <property type="match status" value="1"/>
</dbReference>